<name>A0A5C6C7C5_9BACT</name>
<organism evidence="1 2">
    <name type="scientific">Allorhodopirellula heiligendammensis</name>
    <dbReference type="NCBI Taxonomy" id="2714739"/>
    <lineage>
        <taxon>Bacteria</taxon>
        <taxon>Pseudomonadati</taxon>
        <taxon>Planctomycetota</taxon>
        <taxon>Planctomycetia</taxon>
        <taxon>Pirellulales</taxon>
        <taxon>Pirellulaceae</taxon>
        <taxon>Allorhodopirellula</taxon>
    </lineage>
</organism>
<comment type="caution">
    <text evidence="1">The sequence shown here is derived from an EMBL/GenBank/DDBJ whole genome shotgun (WGS) entry which is preliminary data.</text>
</comment>
<evidence type="ECO:0000313" key="1">
    <source>
        <dbReference type="EMBL" id="TWU20032.1"/>
    </source>
</evidence>
<accession>A0A5C6C7C5</accession>
<dbReference type="Proteomes" id="UP000319908">
    <property type="component" value="Unassembled WGS sequence"/>
</dbReference>
<protein>
    <submittedName>
        <fullName evidence="1">Uncharacterized protein</fullName>
    </submittedName>
</protein>
<proteinExistence type="predicted"/>
<reference evidence="1 2" key="1">
    <citation type="journal article" date="2020" name="Antonie Van Leeuwenhoek">
        <title>Rhodopirellula heiligendammensis sp. nov., Rhodopirellula pilleata sp. nov., and Rhodopirellula solitaria sp. nov. isolated from natural or artificial marine surfaces in Northern Germany and California, USA, and emended description of the genus Rhodopirellula.</title>
        <authorList>
            <person name="Kallscheuer N."/>
            <person name="Wiegand S."/>
            <person name="Jogler M."/>
            <person name="Boedeker C."/>
            <person name="Peeters S.H."/>
            <person name="Rast P."/>
            <person name="Heuer A."/>
            <person name="Jetten M.S.M."/>
            <person name="Rohde M."/>
            <person name="Jogler C."/>
        </authorList>
    </citation>
    <scope>NUCLEOTIDE SEQUENCE [LARGE SCALE GENOMIC DNA]</scope>
    <source>
        <strain evidence="1 2">Poly21</strain>
    </source>
</reference>
<dbReference type="EMBL" id="SJPU01000001">
    <property type="protein sequence ID" value="TWU20032.1"/>
    <property type="molecule type" value="Genomic_DNA"/>
</dbReference>
<dbReference type="AlphaFoldDB" id="A0A5C6C7C5"/>
<sequence length="167" mass="18996">MLPQAAFGPDFDISSEFAPIAIAAFTLDSAARKSRRRFTELRPGRPMSQNSRVDCLLRSVPGRGACRANSRAPLRDKSFFDSAMVVFHHSVWVVQRVGMFSESSWFIFREVKAASRSVFRHFGTYRSVRSPRHPSNPSSLLTDRFRDSVVGVPLRKRHLYVEPNPQL</sequence>
<evidence type="ECO:0000313" key="2">
    <source>
        <dbReference type="Proteomes" id="UP000319908"/>
    </source>
</evidence>
<gene>
    <name evidence="1" type="ORF">Poly21_22120</name>
</gene>
<keyword evidence="2" id="KW-1185">Reference proteome</keyword>